<comment type="caution">
    <text evidence="2">The sequence shown here is derived from an EMBL/GenBank/DDBJ whole genome shotgun (WGS) entry which is preliminary data.</text>
</comment>
<evidence type="ECO:0000313" key="3">
    <source>
        <dbReference type="Proteomes" id="UP001596500"/>
    </source>
</evidence>
<organism evidence="2 3">
    <name type="scientific">Laceyella putida</name>
    <dbReference type="NCBI Taxonomy" id="110101"/>
    <lineage>
        <taxon>Bacteria</taxon>
        <taxon>Bacillati</taxon>
        <taxon>Bacillota</taxon>
        <taxon>Bacilli</taxon>
        <taxon>Bacillales</taxon>
        <taxon>Thermoactinomycetaceae</taxon>
        <taxon>Laceyella</taxon>
    </lineage>
</organism>
<feature type="transmembrane region" description="Helical" evidence="1">
    <location>
        <begin position="36"/>
        <end position="60"/>
    </location>
</feature>
<keyword evidence="1" id="KW-0472">Membrane</keyword>
<keyword evidence="1" id="KW-0812">Transmembrane</keyword>
<reference evidence="3" key="1">
    <citation type="journal article" date="2019" name="Int. J. Syst. Evol. Microbiol.">
        <title>The Global Catalogue of Microorganisms (GCM) 10K type strain sequencing project: providing services to taxonomists for standard genome sequencing and annotation.</title>
        <authorList>
            <consortium name="The Broad Institute Genomics Platform"/>
            <consortium name="The Broad Institute Genome Sequencing Center for Infectious Disease"/>
            <person name="Wu L."/>
            <person name="Ma J."/>
        </authorList>
    </citation>
    <scope>NUCLEOTIDE SEQUENCE [LARGE SCALE GENOMIC DNA]</scope>
    <source>
        <strain evidence="3">CGMCC 1.12942</strain>
    </source>
</reference>
<dbReference type="InterPro" id="IPR021414">
    <property type="entry name" value="DUF3054"/>
</dbReference>
<name>A0ABW2RJS8_9BACL</name>
<dbReference type="EMBL" id="JBHTBW010000021">
    <property type="protein sequence ID" value="MFC7441224.1"/>
    <property type="molecule type" value="Genomic_DNA"/>
</dbReference>
<keyword evidence="3" id="KW-1185">Reference proteome</keyword>
<feature type="transmembrane region" description="Helical" evidence="1">
    <location>
        <begin position="72"/>
        <end position="94"/>
    </location>
</feature>
<dbReference type="Pfam" id="PF11255">
    <property type="entry name" value="DUF3054"/>
    <property type="match status" value="1"/>
</dbReference>
<dbReference type="Proteomes" id="UP001596500">
    <property type="component" value="Unassembled WGS sequence"/>
</dbReference>
<accession>A0ABW2RJS8</accession>
<protein>
    <submittedName>
        <fullName evidence="2">DUF3054 domain-containing protein</fullName>
    </submittedName>
</protein>
<evidence type="ECO:0000256" key="1">
    <source>
        <dbReference type="SAM" id="Phobius"/>
    </source>
</evidence>
<dbReference type="RefSeq" id="WP_379864518.1">
    <property type="nucleotide sequence ID" value="NZ_JBHTBW010000021.1"/>
</dbReference>
<evidence type="ECO:0000313" key="2">
    <source>
        <dbReference type="EMBL" id="MFC7441224.1"/>
    </source>
</evidence>
<gene>
    <name evidence="2" type="ORF">ACFQNG_08645</name>
</gene>
<keyword evidence="1" id="KW-1133">Transmembrane helix</keyword>
<feature type="transmembrane region" description="Helical" evidence="1">
    <location>
        <begin position="100"/>
        <end position="121"/>
    </location>
</feature>
<feature type="transmembrane region" description="Helical" evidence="1">
    <location>
        <begin position="7"/>
        <end position="24"/>
    </location>
</feature>
<sequence length="133" mass="15596">MRQSYKMLAPLLSGDLSLFLYFSWQGRVTHHLPLDMTSILVTACPFIVAWLLVATTMELYRSPHPQPLLPFWLRLCGAVWISTCLGTALRAWLLRHPFDWLFLSVTTLFMLVAFSLWRLGWQWAARRWMNRAV</sequence>
<proteinExistence type="predicted"/>